<reference evidence="1 2" key="1">
    <citation type="journal article" date="2016" name="Nat. Commun.">
        <title>Thousands of microbial genomes shed light on interconnected biogeochemical processes in an aquifer system.</title>
        <authorList>
            <person name="Anantharaman K."/>
            <person name="Brown C.T."/>
            <person name="Hug L.A."/>
            <person name="Sharon I."/>
            <person name="Castelle C.J."/>
            <person name="Probst A.J."/>
            <person name="Thomas B.C."/>
            <person name="Singh A."/>
            <person name="Wilkins M.J."/>
            <person name="Karaoz U."/>
            <person name="Brodie E.L."/>
            <person name="Williams K.H."/>
            <person name="Hubbard S.S."/>
            <person name="Banfield J.F."/>
        </authorList>
    </citation>
    <scope>NUCLEOTIDE SEQUENCE [LARGE SCALE GENOMIC DNA]</scope>
</reference>
<dbReference type="AlphaFoldDB" id="A0A1F7YHM0"/>
<accession>A0A1F7YHM0</accession>
<organism evidence="1 2">
    <name type="scientific">Candidatus Woesebacteria bacterium RIFCSPHIGHO2_01_FULL_40_22</name>
    <dbReference type="NCBI Taxonomy" id="1802499"/>
    <lineage>
        <taxon>Bacteria</taxon>
        <taxon>Candidatus Woeseibacteriota</taxon>
    </lineage>
</organism>
<dbReference type="NCBIfam" id="TIGR02436">
    <property type="entry name" value="four helix bundle protein"/>
    <property type="match status" value="1"/>
</dbReference>
<dbReference type="CDD" id="cd16377">
    <property type="entry name" value="23S_rRNA_IVP_like"/>
    <property type="match status" value="1"/>
</dbReference>
<dbReference type="PANTHER" id="PTHR38471">
    <property type="entry name" value="FOUR HELIX BUNDLE PROTEIN"/>
    <property type="match status" value="1"/>
</dbReference>
<evidence type="ECO:0000313" key="1">
    <source>
        <dbReference type="EMBL" id="OGM26762.1"/>
    </source>
</evidence>
<comment type="caution">
    <text evidence="1">The sequence shown here is derived from an EMBL/GenBank/DDBJ whole genome shotgun (WGS) entry which is preliminary data.</text>
</comment>
<gene>
    <name evidence="1" type="ORF">A2628_04355</name>
</gene>
<dbReference type="Pfam" id="PF05635">
    <property type="entry name" value="23S_rRNA_IVP"/>
    <property type="match status" value="1"/>
</dbReference>
<dbReference type="InterPro" id="IPR036583">
    <property type="entry name" value="23S_rRNA_IVS_sf"/>
</dbReference>
<evidence type="ECO:0008006" key="3">
    <source>
        <dbReference type="Google" id="ProtNLM"/>
    </source>
</evidence>
<dbReference type="EMBL" id="MGGL01000009">
    <property type="protein sequence ID" value="OGM26762.1"/>
    <property type="molecule type" value="Genomic_DNA"/>
</dbReference>
<protein>
    <recommendedName>
        <fullName evidence="3">Four helix bundle protein</fullName>
    </recommendedName>
</protein>
<dbReference type="Gene3D" id="1.20.1440.60">
    <property type="entry name" value="23S rRNA-intervening sequence"/>
    <property type="match status" value="1"/>
</dbReference>
<dbReference type="SUPFAM" id="SSF158446">
    <property type="entry name" value="IVS-encoded protein-like"/>
    <property type="match status" value="1"/>
</dbReference>
<dbReference type="Proteomes" id="UP000179221">
    <property type="component" value="Unassembled WGS sequence"/>
</dbReference>
<evidence type="ECO:0000313" key="2">
    <source>
        <dbReference type="Proteomes" id="UP000179221"/>
    </source>
</evidence>
<name>A0A1F7YHM0_9BACT</name>
<sequence length="124" mass="14080">MGDKIVTFTDLNAWKEGHKLVLMIYRITNSFPNREIYALIDQLRRGVVSVTSNLAEGFSRRGVKEKIQFYSMALGSLTELQNQIIVAKDVGYLKEKENSIIEIQTVIVHKLINGLIKGIKSRNT</sequence>
<dbReference type="InterPro" id="IPR012657">
    <property type="entry name" value="23S_rRNA-intervening_sequence"/>
</dbReference>
<dbReference type="PANTHER" id="PTHR38471:SF2">
    <property type="entry name" value="FOUR HELIX BUNDLE PROTEIN"/>
    <property type="match status" value="1"/>
</dbReference>
<proteinExistence type="predicted"/>